<protein>
    <recommendedName>
        <fullName evidence="2">Myb/SANT-like domain-containing protein</fullName>
    </recommendedName>
</protein>
<evidence type="ECO:0000256" key="1">
    <source>
        <dbReference type="SAM" id="MobiDB-lite"/>
    </source>
</evidence>
<feature type="region of interest" description="Disordered" evidence="1">
    <location>
        <begin position="1"/>
        <end position="31"/>
    </location>
</feature>
<keyword evidence="4" id="KW-1185">Reference proteome</keyword>
<name>A0AAD8RHL7_LOLMU</name>
<accession>A0AAD8RHL7</accession>
<dbReference type="EMBL" id="JAUUTY010000006">
    <property type="protein sequence ID" value="KAK1620896.1"/>
    <property type="molecule type" value="Genomic_DNA"/>
</dbReference>
<dbReference type="Pfam" id="PF12776">
    <property type="entry name" value="Myb_DNA-bind_3"/>
    <property type="match status" value="1"/>
</dbReference>
<feature type="region of interest" description="Disordered" evidence="1">
    <location>
        <begin position="323"/>
        <end position="352"/>
    </location>
</feature>
<dbReference type="PANTHER" id="PTHR47127">
    <property type="entry name" value="10A19I.15"/>
    <property type="match status" value="1"/>
</dbReference>
<feature type="compositionally biased region" description="Gly residues" evidence="1">
    <location>
        <begin position="1"/>
        <end position="10"/>
    </location>
</feature>
<proteinExistence type="predicted"/>
<sequence>MDGRWRGVGGDDGDDLLHPIPRVPNGVSDPDMEFRDGGGVLDVFWQFRRTPCVFRSKALSSPEGESGGGRGDATIGRRGPGPTALWGGRPWPPPSRLLAPSIFRENRPIAIIFGIFLKVEFRTKIRHQMAEPVEEILDDTPQPKKAAKIMTWTPPMSACLLKCLAHIAAKGVKTDKGFKEVHITKAAKDVTQLVGYEVTTTQVTNHLRKWKTRWQKIDKLRTLSGALWNDDEKMIVLADQHYLDHTQDHKGDVEFLNTPLLNYEYMEACFANKLATGKFAMGSNEALGKPIQVECPGKSIDLESGETNGEGFVEAQAAFGIGGEGMDATTPSPSSGSNKKRKRASMLSDEDSVQVSNMSDALRVVAGAINNTCHAEMDHKLAVLDYLTEHKGKGLNFMKMEDAVREAAFKRIIAKNPDLL</sequence>
<evidence type="ECO:0000313" key="3">
    <source>
        <dbReference type="EMBL" id="KAK1620896.1"/>
    </source>
</evidence>
<organism evidence="3 4">
    <name type="scientific">Lolium multiflorum</name>
    <name type="common">Italian ryegrass</name>
    <name type="synonym">Lolium perenne subsp. multiflorum</name>
    <dbReference type="NCBI Taxonomy" id="4521"/>
    <lineage>
        <taxon>Eukaryota</taxon>
        <taxon>Viridiplantae</taxon>
        <taxon>Streptophyta</taxon>
        <taxon>Embryophyta</taxon>
        <taxon>Tracheophyta</taxon>
        <taxon>Spermatophyta</taxon>
        <taxon>Magnoliopsida</taxon>
        <taxon>Liliopsida</taxon>
        <taxon>Poales</taxon>
        <taxon>Poaceae</taxon>
        <taxon>BOP clade</taxon>
        <taxon>Pooideae</taxon>
        <taxon>Poodae</taxon>
        <taxon>Poeae</taxon>
        <taxon>Poeae Chloroplast Group 2 (Poeae type)</taxon>
        <taxon>Loliodinae</taxon>
        <taxon>Loliinae</taxon>
        <taxon>Lolium</taxon>
    </lineage>
</organism>
<dbReference type="InterPro" id="IPR024752">
    <property type="entry name" value="Myb/SANT-like_dom"/>
</dbReference>
<feature type="region of interest" description="Disordered" evidence="1">
    <location>
        <begin position="58"/>
        <end position="91"/>
    </location>
</feature>
<dbReference type="AlphaFoldDB" id="A0AAD8RHL7"/>
<gene>
    <name evidence="3" type="ORF">QYE76_026413</name>
</gene>
<comment type="caution">
    <text evidence="3">The sequence shown here is derived from an EMBL/GenBank/DDBJ whole genome shotgun (WGS) entry which is preliminary data.</text>
</comment>
<feature type="domain" description="Myb/SANT-like" evidence="2">
    <location>
        <begin position="151"/>
        <end position="240"/>
    </location>
</feature>
<dbReference type="Proteomes" id="UP001231189">
    <property type="component" value="Unassembled WGS sequence"/>
</dbReference>
<evidence type="ECO:0000313" key="4">
    <source>
        <dbReference type="Proteomes" id="UP001231189"/>
    </source>
</evidence>
<reference evidence="3" key="1">
    <citation type="submission" date="2023-07" db="EMBL/GenBank/DDBJ databases">
        <title>A chromosome-level genome assembly of Lolium multiflorum.</title>
        <authorList>
            <person name="Chen Y."/>
            <person name="Copetti D."/>
            <person name="Kolliker R."/>
            <person name="Studer B."/>
        </authorList>
    </citation>
    <scope>NUCLEOTIDE SEQUENCE</scope>
    <source>
        <strain evidence="3">02402/16</strain>
        <tissue evidence="3">Leaf</tissue>
    </source>
</reference>
<evidence type="ECO:0000259" key="2">
    <source>
        <dbReference type="Pfam" id="PF12776"/>
    </source>
</evidence>